<dbReference type="InterPro" id="IPR036397">
    <property type="entry name" value="RNaseH_sf"/>
</dbReference>
<evidence type="ECO:0000259" key="1">
    <source>
        <dbReference type="PROSITE" id="PS50994"/>
    </source>
</evidence>
<keyword evidence="3" id="KW-1185">Reference proteome</keyword>
<dbReference type="NCBIfam" id="NF033516">
    <property type="entry name" value="transpos_IS3"/>
    <property type="match status" value="1"/>
</dbReference>
<dbReference type="SUPFAM" id="SSF53098">
    <property type="entry name" value="Ribonuclease H-like"/>
    <property type="match status" value="1"/>
</dbReference>
<accession>A0ABX3C7B7</accession>
<dbReference type="InterPro" id="IPR012337">
    <property type="entry name" value="RNaseH-like_sf"/>
</dbReference>
<dbReference type="Pfam" id="PF00665">
    <property type="entry name" value="rve"/>
    <property type="match status" value="1"/>
</dbReference>
<dbReference type="Pfam" id="PF13333">
    <property type="entry name" value="rve_2"/>
    <property type="match status" value="1"/>
</dbReference>
<dbReference type="PANTHER" id="PTHR46889:SF4">
    <property type="entry name" value="TRANSPOSASE INSO FOR INSERTION SEQUENCE ELEMENT IS911B-RELATED"/>
    <property type="match status" value="1"/>
</dbReference>
<comment type="caution">
    <text evidence="2">The sequence shown here is derived from an EMBL/GenBank/DDBJ whole genome shotgun (WGS) entry which is preliminary data.</text>
</comment>
<organism evidence="2 3">
    <name type="scientific">Chromobacterium sphagni</name>
    <dbReference type="NCBI Taxonomy" id="1903179"/>
    <lineage>
        <taxon>Bacteria</taxon>
        <taxon>Pseudomonadati</taxon>
        <taxon>Pseudomonadota</taxon>
        <taxon>Betaproteobacteria</taxon>
        <taxon>Neisseriales</taxon>
        <taxon>Chromobacteriaceae</taxon>
        <taxon>Chromobacterium</taxon>
    </lineage>
</organism>
<feature type="domain" description="Integrase catalytic" evidence="1">
    <location>
        <begin position="93"/>
        <end position="268"/>
    </location>
</feature>
<reference evidence="2 3" key="1">
    <citation type="submission" date="2016-09" db="EMBL/GenBank/DDBJ databases">
        <title>Chromobacterium muskegensis sp. nov., an insecticidal bacterium isolated from Sphagnum bogs.</title>
        <authorList>
            <person name="Sparks M.E."/>
            <person name="Blackburn M.B."/>
            <person name="Gundersen-Rindal D.E."/>
            <person name="Mitchell A."/>
            <person name="Farrar R."/>
            <person name="Kuhar D."/>
        </authorList>
    </citation>
    <scope>NUCLEOTIDE SEQUENCE [LARGE SCALE GENOMIC DNA]</scope>
    <source>
        <strain evidence="2 3">14B-1</strain>
    </source>
</reference>
<dbReference type="Proteomes" id="UP000180280">
    <property type="component" value="Unassembled WGS sequence"/>
</dbReference>
<name>A0ABX3C7B7_9NEIS</name>
<dbReference type="Gene3D" id="3.30.420.10">
    <property type="entry name" value="Ribonuclease H-like superfamily/Ribonuclease H"/>
    <property type="match status" value="1"/>
</dbReference>
<evidence type="ECO:0000313" key="2">
    <source>
        <dbReference type="EMBL" id="OHX15570.1"/>
    </source>
</evidence>
<dbReference type="PROSITE" id="PS50994">
    <property type="entry name" value="INTEGRASE"/>
    <property type="match status" value="1"/>
</dbReference>
<dbReference type="InterPro" id="IPR050900">
    <property type="entry name" value="Transposase_IS3/IS150/IS904"/>
</dbReference>
<sequence>MCQLFRVSRSGYYAWLHRPPSAREMANRQLLREIRLVHAEVKGIYGHRRIHAELLAQGFACGRHRIADLMRRNGIRVRTRKRWRSVSGGPHLLPVAPNLLQRQFAAGGDINQRWVSDMTYIRTGEGWLYLAVVLDLYSRTIVGWAMHHRMQQELVHAALTMAVARRQPSGEVILHSDRGSQYCAFDYQALLKRHGIVPSHSRAGNCWDNATMESFFCSLKSERVYLTHYRSYEEARTDVFDYIRFYNHQRRHSTLGYLTPVEFERRRSELSA</sequence>
<dbReference type="PANTHER" id="PTHR46889">
    <property type="entry name" value="TRANSPOSASE INSF FOR INSERTION SEQUENCE IS3B-RELATED"/>
    <property type="match status" value="1"/>
</dbReference>
<gene>
    <name evidence="2" type="ORF">BI344_21920</name>
</gene>
<dbReference type="InterPro" id="IPR025948">
    <property type="entry name" value="HTH-like_dom"/>
</dbReference>
<dbReference type="InterPro" id="IPR001584">
    <property type="entry name" value="Integrase_cat-core"/>
</dbReference>
<dbReference type="EMBL" id="MKCT01000090">
    <property type="protein sequence ID" value="OHX15570.1"/>
    <property type="molecule type" value="Genomic_DNA"/>
</dbReference>
<proteinExistence type="predicted"/>
<dbReference type="Pfam" id="PF13276">
    <property type="entry name" value="HTH_21"/>
    <property type="match status" value="1"/>
</dbReference>
<evidence type="ECO:0000313" key="3">
    <source>
        <dbReference type="Proteomes" id="UP000180280"/>
    </source>
</evidence>
<protein>
    <submittedName>
        <fullName evidence="2">Transposase</fullName>
    </submittedName>
</protein>
<dbReference type="InterPro" id="IPR048020">
    <property type="entry name" value="Transpos_IS3"/>
</dbReference>